<dbReference type="EMBL" id="GBRH01225865">
    <property type="protein sequence ID" value="JAD72030.1"/>
    <property type="molecule type" value="Transcribed_RNA"/>
</dbReference>
<accession>A0A0A9CF58</accession>
<organism evidence="2">
    <name type="scientific">Arundo donax</name>
    <name type="common">Giant reed</name>
    <name type="synonym">Donax arundinaceus</name>
    <dbReference type="NCBI Taxonomy" id="35708"/>
    <lineage>
        <taxon>Eukaryota</taxon>
        <taxon>Viridiplantae</taxon>
        <taxon>Streptophyta</taxon>
        <taxon>Embryophyta</taxon>
        <taxon>Tracheophyta</taxon>
        <taxon>Spermatophyta</taxon>
        <taxon>Magnoliopsida</taxon>
        <taxon>Liliopsida</taxon>
        <taxon>Poales</taxon>
        <taxon>Poaceae</taxon>
        <taxon>PACMAD clade</taxon>
        <taxon>Arundinoideae</taxon>
        <taxon>Arundineae</taxon>
        <taxon>Arundo</taxon>
    </lineage>
</organism>
<reference evidence="2" key="1">
    <citation type="submission" date="2014-09" db="EMBL/GenBank/DDBJ databases">
        <authorList>
            <person name="Magalhaes I.L.F."/>
            <person name="Oliveira U."/>
            <person name="Santos F.R."/>
            <person name="Vidigal T.H.D.A."/>
            <person name="Brescovit A.D."/>
            <person name="Santos A.J."/>
        </authorList>
    </citation>
    <scope>NUCLEOTIDE SEQUENCE</scope>
    <source>
        <tissue evidence="2">Shoot tissue taken approximately 20 cm above the soil surface</tissue>
    </source>
</reference>
<evidence type="ECO:0000256" key="1">
    <source>
        <dbReference type="SAM" id="MobiDB-lite"/>
    </source>
</evidence>
<feature type="compositionally biased region" description="Low complexity" evidence="1">
    <location>
        <begin position="1"/>
        <end position="20"/>
    </location>
</feature>
<feature type="region of interest" description="Disordered" evidence="1">
    <location>
        <begin position="1"/>
        <end position="29"/>
    </location>
</feature>
<sequence>MDAAIAGPHRAGAAYRAPRGGRAGAGLGR</sequence>
<proteinExistence type="predicted"/>
<reference evidence="2" key="2">
    <citation type="journal article" date="2015" name="Data Brief">
        <title>Shoot transcriptome of the giant reed, Arundo donax.</title>
        <authorList>
            <person name="Barrero R.A."/>
            <person name="Guerrero F.D."/>
            <person name="Moolhuijzen P."/>
            <person name="Goolsby J.A."/>
            <person name="Tidwell J."/>
            <person name="Bellgard S.E."/>
            <person name="Bellgard M.I."/>
        </authorList>
    </citation>
    <scope>NUCLEOTIDE SEQUENCE</scope>
    <source>
        <tissue evidence="2">Shoot tissue taken approximately 20 cm above the soil surface</tissue>
    </source>
</reference>
<protein>
    <submittedName>
        <fullName evidence="2">Uncharacterized protein</fullName>
    </submittedName>
</protein>
<dbReference type="AlphaFoldDB" id="A0A0A9CF58"/>
<evidence type="ECO:0000313" key="2">
    <source>
        <dbReference type="EMBL" id="JAD72030.1"/>
    </source>
</evidence>
<name>A0A0A9CF58_ARUDO</name>